<evidence type="ECO:0000313" key="4">
    <source>
        <dbReference type="WBParaSite" id="EN70_4756"/>
    </source>
</evidence>
<keyword evidence="3" id="KW-1185">Reference proteome</keyword>
<feature type="domain" description="DUF1758" evidence="2">
    <location>
        <begin position="80"/>
        <end position="135"/>
    </location>
</feature>
<sequence length="597" mass="70278">MPALPNFFKVEHSEFDCRERVNCFYCKESHNSSLYTTKTHESNQSKDSGIDKGKIVVNTSVNLTTKVEKKRVLLLCKEITVFNPDKPEQQVQALVLFDVGTDATFISQKLAHRLNLIETDEEKYTISSFGNRNPRQEAVILTDYAAATPLQRRYFKKIAPDIDQFWKLNCIDIQDRSDTQDDEKALEQFKKSVTRQNGRYEIRWPWKPWKDKLSHNYGLCVNRLRILVARFQSHKEELQEYDKIVQDQLRSGIIEEVQSQMNEDGIIHYLPHHDVRNPGLPHQDRVMRKNTKILGIPWNPCQDIIQVKLNPWTEPKLTKRTILQFVASQYDPLGFLVPIMVKFKIFLHLWRRNNSWDQILDEQNHKQWKSLIAEWATNVKDLPRFVTTFTVSQEMQGTKLSLIFAKSRIAPIKGMTNITSRTDGHTHRNTSSEICHDTTGPCQYKEENPVDVATRGLKPKQLKGFMPWWHGPLWLVQEEISWQQWEHDFDKNNEPKEITIAEVSRMHKDHNLQFIDVGRFSKWLRLLRTTAWILKFIRLTTKSGLSWLQSVSTEKDRLITEDYKLSEWLLIRRAQSEGVSDDEINKWNLFYTEDDKL</sequence>
<evidence type="ECO:0000256" key="1">
    <source>
        <dbReference type="SAM" id="MobiDB-lite"/>
    </source>
</evidence>
<evidence type="ECO:0000313" key="3">
    <source>
        <dbReference type="Proteomes" id="UP000095285"/>
    </source>
</evidence>
<protein>
    <submittedName>
        <fullName evidence="4">DUF1758 domain-containing protein</fullName>
    </submittedName>
</protein>
<name>A0A1I7VP78_LOALO</name>
<dbReference type="PANTHER" id="PTHR47331:SF5">
    <property type="entry name" value="RIBONUCLEASE H"/>
    <property type="match status" value="1"/>
</dbReference>
<dbReference type="Pfam" id="PF05380">
    <property type="entry name" value="Peptidase_A17"/>
    <property type="match status" value="1"/>
</dbReference>
<dbReference type="InterPro" id="IPR008042">
    <property type="entry name" value="Retrotrans_Pao"/>
</dbReference>
<reference evidence="4" key="2">
    <citation type="submission" date="2016-11" db="UniProtKB">
        <authorList>
            <consortium name="WormBaseParasite"/>
        </authorList>
    </citation>
    <scope>IDENTIFICATION</scope>
</reference>
<feature type="region of interest" description="Disordered" evidence="1">
    <location>
        <begin position="417"/>
        <end position="440"/>
    </location>
</feature>
<dbReference type="WBParaSite" id="EN70_4756">
    <property type="protein sequence ID" value="EN70_4756"/>
    <property type="gene ID" value="EN70_4756"/>
</dbReference>
<dbReference type="Pfam" id="PF05585">
    <property type="entry name" value="DUF1758"/>
    <property type="match status" value="1"/>
</dbReference>
<accession>A0A1I7VP78</accession>
<dbReference type="Proteomes" id="UP000095285">
    <property type="component" value="Unassembled WGS sequence"/>
</dbReference>
<organism evidence="3 4">
    <name type="scientific">Loa loa</name>
    <name type="common">Eye worm</name>
    <name type="synonym">Filaria loa</name>
    <dbReference type="NCBI Taxonomy" id="7209"/>
    <lineage>
        <taxon>Eukaryota</taxon>
        <taxon>Metazoa</taxon>
        <taxon>Ecdysozoa</taxon>
        <taxon>Nematoda</taxon>
        <taxon>Chromadorea</taxon>
        <taxon>Rhabditida</taxon>
        <taxon>Spirurina</taxon>
        <taxon>Spiruromorpha</taxon>
        <taxon>Filarioidea</taxon>
        <taxon>Onchocercidae</taxon>
        <taxon>Loa</taxon>
    </lineage>
</organism>
<evidence type="ECO:0000259" key="2">
    <source>
        <dbReference type="Pfam" id="PF05585"/>
    </source>
</evidence>
<dbReference type="AlphaFoldDB" id="A0A1I7VP78"/>
<dbReference type="PANTHER" id="PTHR47331">
    <property type="entry name" value="PHD-TYPE DOMAIN-CONTAINING PROTEIN"/>
    <property type="match status" value="1"/>
</dbReference>
<reference evidence="3" key="1">
    <citation type="submission" date="2012-04" db="EMBL/GenBank/DDBJ databases">
        <title>The Genome Sequence of Loa loa.</title>
        <authorList>
            <consortium name="The Broad Institute Genome Sequencing Platform"/>
            <consortium name="Broad Institute Genome Sequencing Center for Infectious Disease"/>
            <person name="Nutman T.B."/>
            <person name="Fink D.L."/>
            <person name="Russ C."/>
            <person name="Young S."/>
            <person name="Zeng Q."/>
            <person name="Gargeya S."/>
            <person name="Alvarado L."/>
            <person name="Berlin A."/>
            <person name="Chapman S.B."/>
            <person name="Chen Z."/>
            <person name="Freedman E."/>
            <person name="Gellesch M."/>
            <person name="Goldberg J."/>
            <person name="Griggs A."/>
            <person name="Gujja S."/>
            <person name="Heilman E.R."/>
            <person name="Heiman D."/>
            <person name="Howarth C."/>
            <person name="Mehta T."/>
            <person name="Neiman D."/>
            <person name="Pearson M."/>
            <person name="Roberts A."/>
            <person name="Saif S."/>
            <person name="Shea T."/>
            <person name="Shenoy N."/>
            <person name="Sisk P."/>
            <person name="Stolte C."/>
            <person name="Sykes S."/>
            <person name="White J."/>
            <person name="Yandava C."/>
            <person name="Haas B."/>
            <person name="Henn M.R."/>
            <person name="Nusbaum C."/>
            <person name="Birren B."/>
        </authorList>
    </citation>
    <scope>NUCLEOTIDE SEQUENCE [LARGE SCALE GENOMIC DNA]</scope>
</reference>
<dbReference type="InterPro" id="IPR008737">
    <property type="entry name" value="DUF1758"/>
</dbReference>
<proteinExistence type="predicted"/>